<evidence type="ECO:0000256" key="4">
    <source>
        <dbReference type="ARBA" id="ARBA00022989"/>
    </source>
</evidence>
<sequence length="322" mass="35064">MSWLIGAAVFFSVICLALGLRYLLSPAGEAPSQAARRRLRRLGAENTPPDSQLEALLRVTSYSEISFLDRLIARAPRLLRLQDLLDKAGNPINLGTLVLLCGVLAVAGALLGLGLALGYLSLGLALGLGYLPLMAVSKIKAKRLSVFESQFPEAVELVGRALRAGHSFSAGLRMVGEELGEPVASEFNKTFEDYSFGKTMEEALTGLVRRVELEDVKFFASAVSLQRETGGNLTEILDNIAYIIRERFRLQRTVRALSAEGRLSGWILSLMPPALFAMLYWSTPEYINMALGNPIGQTILLSGACLEVLGIVVIKQIIKMRV</sequence>
<dbReference type="eggNOG" id="COG4965">
    <property type="taxonomic scope" value="Bacteria"/>
</dbReference>
<dbReference type="Proteomes" id="UP000009047">
    <property type="component" value="Chromosome"/>
</dbReference>
<feature type="transmembrane region" description="Helical" evidence="6">
    <location>
        <begin position="94"/>
        <end position="113"/>
    </location>
</feature>
<keyword evidence="5 6" id="KW-0472">Membrane</keyword>
<evidence type="ECO:0000313" key="8">
    <source>
        <dbReference type="EMBL" id="ADK85350.1"/>
    </source>
</evidence>
<evidence type="ECO:0000313" key="9">
    <source>
        <dbReference type="Proteomes" id="UP000009047"/>
    </source>
</evidence>
<reference evidence="8 9" key="1">
    <citation type="journal article" date="2010" name="Stand. Genomic Sci.">
        <title>Complete genome sequence of Desulfarculus baarsii type strain (2st14).</title>
        <authorList>
            <person name="Sun H."/>
            <person name="Spring S."/>
            <person name="Lapidus A."/>
            <person name="Davenport K."/>
            <person name="Del Rio T.G."/>
            <person name="Tice H."/>
            <person name="Nolan M."/>
            <person name="Copeland A."/>
            <person name="Cheng J.F."/>
            <person name="Lucas S."/>
            <person name="Tapia R."/>
            <person name="Goodwin L."/>
            <person name="Pitluck S."/>
            <person name="Ivanova N."/>
            <person name="Pagani I."/>
            <person name="Mavromatis K."/>
            <person name="Ovchinnikova G."/>
            <person name="Pati A."/>
            <person name="Chen A."/>
            <person name="Palaniappan K."/>
            <person name="Hauser L."/>
            <person name="Chang Y.J."/>
            <person name="Jeffries C.D."/>
            <person name="Detter J.C."/>
            <person name="Han C."/>
            <person name="Rohde M."/>
            <person name="Brambilla E."/>
            <person name="Goker M."/>
            <person name="Woyke T."/>
            <person name="Bristow J."/>
            <person name="Eisen J.A."/>
            <person name="Markowitz V."/>
            <person name="Hugenholtz P."/>
            <person name="Kyrpides N.C."/>
            <person name="Klenk H.P."/>
            <person name="Land M."/>
        </authorList>
    </citation>
    <scope>NUCLEOTIDE SEQUENCE [LARGE SCALE GENOMIC DNA]</scope>
    <source>
        <strain evidence="9">ATCC 33931 / DSM 2075 / LMG 7858 / VKM B-1802 / 2st14</strain>
    </source>
</reference>
<feature type="domain" description="Type II secretion system protein GspF" evidence="7">
    <location>
        <begin position="156"/>
        <end position="279"/>
    </location>
</feature>
<evidence type="ECO:0000256" key="1">
    <source>
        <dbReference type="ARBA" id="ARBA00004651"/>
    </source>
</evidence>
<dbReference type="PANTHER" id="PTHR35007:SF1">
    <property type="entry name" value="PILUS ASSEMBLY PROTEIN"/>
    <property type="match status" value="1"/>
</dbReference>
<dbReference type="GO" id="GO:0005886">
    <property type="term" value="C:plasma membrane"/>
    <property type="evidence" value="ECO:0007669"/>
    <property type="project" value="UniProtKB-SubCell"/>
</dbReference>
<keyword evidence="9" id="KW-1185">Reference proteome</keyword>
<evidence type="ECO:0000256" key="5">
    <source>
        <dbReference type="ARBA" id="ARBA00023136"/>
    </source>
</evidence>
<evidence type="ECO:0000259" key="7">
    <source>
        <dbReference type="Pfam" id="PF00482"/>
    </source>
</evidence>
<dbReference type="PANTHER" id="PTHR35007">
    <property type="entry name" value="INTEGRAL MEMBRANE PROTEIN-RELATED"/>
    <property type="match status" value="1"/>
</dbReference>
<evidence type="ECO:0000256" key="6">
    <source>
        <dbReference type="SAM" id="Phobius"/>
    </source>
</evidence>
<dbReference type="OrthoDB" id="597333at2"/>
<feature type="transmembrane region" description="Helical" evidence="6">
    <location>
        <begin position="263"/>
        <end position="283"/>
    </location>
</feature>
<keyword evidence="2" id="KW-1003">Cell membrane</keyword>
<dbReference type="STRING" id="644282.Deba_1985"/>
<proteinExistence type="predicted"/>
<dbReference type="RefSeq" id="WP_013258791.1">
    <property type="nucleotide sequence ID" value="NC_014365.1"/>
</dbReference>
<protein>
    <submittedName>
        <fullName evidence="8">Type II secretion system F domain protein</fullName>
    </submittedName>
</protein>
<evidence type="ECO:0000256" key="2">
    <source>
        <dbReference type="ARBA" id="ARBA00022475"/>
    </source>
</evidence>
<comment type="subcellular location">
    <subcellularLocation>
        <location evidence="1">Cell membrane</location>
        <topology evidence="1">Multi-pass membrane protein</topology>
    </subcellularLocation>
</comment>
<name>E1QL85_DESB2</name>
<dbReference type="AlphaFoldDB" id="E1QL85"/>
<evidence type="ECO:0000256" key="3">
    <source>
        <dbReference type="ARBA" id="ARBA00022692"/>
    </source>
</evidence>
<feature type="transmembrane region" description="Helical" evidence="6">
    <location>
        <begin position="119"/>
        <end position="136"/>
    </location>
</feature>
<dbReference type="HOGENOM" id="CLU_064305_0_1_7"/>
<dbReference type="InterPro" id="IPR042094">
    <property type="entry name" value="T2SS_GspF_sf"/>
</dbReference>
<gene>
    <name evidence="8" type="ordered locus">Deba_1985</name>
</gene>
<accession>E1QL85</accession>
<organism evidence="8 9">
    <name type="scientific">Desulfarculus baarsii (strain ATCC 33931 / DSM 2075 / LMG 7858 / VKM B-1802 / 2st14)</name>
    <dbReference type="NCBI Taxonomy" id="644282"/>
    <lineage>
        <taxon>Bacteria</taxon>
        <taxon>Pseudomonadati</taxon>
        <taxon>Thermodesulfobacteriota</taxon>
        <taxon>Desulfarculia</taxon>
        <taxon>Desulfarculales</taxon>
        <taxon>Desulfarculaceae</taxon>
        <taxon>Desulfarculus</taxon>
    </lineage>
</organism>
<feature type="transmembrane region" description="Helical" evidence="6">
    <location>
        <begin position="295"/>
        <end position="314"/>
    </location>
</feature>
<dbReference type="EMBL" id="CP002085">
    <property type="protein sequence ID" value="ADK85350.1"/>
    <property type="molecule type" value="Genomic_DNA"/>
</dbReference>
<keyword evidence="3 6" id="KW-0812">Transmembrane</keyword>
<dbReference type="KEGG" id="dbr:Deba_1985"/>
<dbReference type="Gene3D" id="1.20.81.30">
    <property type="entry name" value="Type II secretion system (T2SS), domain F"/>
    <property type="match status" value="1"/>
</dbReference>
<dbReference type="InterPro" id="IPR018076">
    <property type="entry name" value="T2SS_GspF_dom"/>
</dbReference>
<dbReference type="Pfam" id="PF00482">
    <property type="entry name" value="T2SSF"/>
    <property type="match status" value="1"/>
</dbReference>
<keyword evidence="4 6" id="KW-1133">Transmembrane helix</keyword>